<reference evidence="3" key="1">
    <citation type="submission" date="2023-04" db="EMBL/GenBank/DDBJ databases">
        <title>Aspergillus oryzae NBRC 4228.</title>
        <authorList>
            <person name="Ichikawa N."/>
            <person name="Sato H."/>
            <person name="Tonouchi N."/>
        </authorList>
    </citation>
    <scope>NUCLEOTIDE SEQUENCE</scope>
    <source>
        <strain evidence="3">NBRC 4228</strain>
    </source>
</reference>
<dbReference type="GO" id="GO:0030246">
    <property type="term" value="F:carbohydrate binding"/>
    <property type="evidence" value="ECO:0007669"/>
    <property type="project" value="InterPro"/>
</dbReference>
<feature type="signal peptide" evidence="1">
    <location>
        <begin position="1"/>
        <end position="20"/>
    </location>
</feature>
<feature type="domain" description="Rhamnogalacturonase B N-terminal" evidence="2">
    <location>
        <begin position="22"/>
        <end position="90"/>
    </location>
</feature>
<dbReference type="InterPro" id="IPR011013">
    <property type="entry name" value="Gal_mutarotase_sf_dom"/>
</dbReference>
<organism evidence="3 4">
    <name type="scientific">Aspergillus oryzae</name>
    <name type="common">Yellow koji mold</name>
    <dbReference type="NCBI Taxonomy" id="5062"/>
    <lineage>
        <taxon>Eukaryota</taxon>
        <taxon>Fungi</taxon>
        <taxon>Dikarya</taxon>
        <taxon>Ascomycota</taxon>
        <taxon>Pezizomycotina</taxon>
        <taxon>Eurotiomycetes</taxon>
        <taxon>Eurotiomycetidae</taxon>
        <taxon>Eurotiales</taxon>
        <taxon>Aspergillaceae</taxon>
        <taxon>Aspergillus</taxon>
        <taxon>Aspergillus subgen. Circumdati</taxon>
    </lineage>
</organism>
<gene>
    <name evidence="3" type="ORF">Aory04_000914200</name>
</gene>
<dbReference type="InterPro" id="IPR015364">
    <property type="entry name" value="RhgB_N"/>
</dbReference>
<dbReference type="EMBL" id="BSYA01000122">
    <property type="protein sequence ID" value="GMG33650.1"/>
    <property type="molecule type" value="Genomic_DNA"/>
</dbReference>
<dbReference type="Pfam" id="PF09284">
    <property type="entry name" value="RhgB_N"/>
    <property type="match status" value="1"/>
</dbReference>
<keyword evidence="1" id="KW-0732">Signal</keyword>
<dbReference type="InterPro" id="IPR016590">
    <property type="entry name" value="Rhamnogalacturonase_B"/>
</dbReference>
<dbReference type="GO" id="GO:0045490">
    <property type="term" value="P:pectin catabolic process"/>
    <property type="evidence" value="ECO:0007669"/>
    <property type="project" value="TreeGrafter"/>
</dbReference>
<name>A0AAN5C191_ASPOZ</name>
<dbReference type="Gene3D" id="2.70.98.10">
    <property type="match status" value="1"/>
</dbReference>
<dbReference type="SUPFAM" id="SSF74650">
    <property type="entry name" value="Galactose mutarotase-like"/>
    <property type="match status" value="1"/>
</dbReference>
<dbReference type="PANTHER" id="PTHR36574">
    <property type="entry name" value="RHAMNOGALACTURONATE LYASE-RELATED"/>
    <property type="match status" value="1"/>
</dbReference>
<dbReference type="InterPro" id="IPR014718">
    <property type="entry name" value="GH-type_carb-bd"/>
</dbReference>
<proteinExistence type="predicted"/>
<dbReference type="Proteomes" id="UP001165205">
    <property type="component" value="Unassembled WGS sequence"/>
</dbReference>
<comment type="caution">
    <text evidence="3">The sequence shown here is derived from an EMBL/GenBank/DDBJ whole genome shotgun (WGS) entry which is preliminary data.</text>
</comment>
<dbReference type="AlphaFoldDB" id="A0AAN5C191"/>
<dbReference type="GO" id="GO:0016837">
    <property type="term" value="F:carbon-oxygen lyase activity, acting on polysaccharides"/>
    <property type="evidence" value="ECO:0007669"/>
    <property type="project" value="InterPro"/>
</dbReference>
<evidence type="ECO:0000313" key="4">
    <source>
        <dbReference type="Proteomes" id="UP001165205"/>
    </source>
</evidence>
<feature type="chain" id="PRO_5043045517" evidence="1">
    <location>
        <begin position="21"/>
        <end position="102"/>
    </location>
</feature>
<dbReference type="PANTHER" id="PTHR36574:SF1">
    <property type="entry name" value="RHAMNOGALACTURONATE LYASE-RELATED"/>
    <property type="match status" value="1"/>
</dbReference>
<sequence>MLSRTILFSTSFLWVRVANAAFGITTSDDSYVIDAGSANPLKFTVSRSSCDITSINYYGSELQYSGTGSHIGSGLGSADVSAVEDGELTIEQAILYILISCL</sequence>
<protein>
    <submittedName>
        <fullName evidence="3">Unnamed protein product</fullName>
    </submittedName>
</protein>
<evidence type="ECO:0000256" key="1">
    <source>
        <dbReference type="SAM" id="SignalP"/>
    </source>
</evidence>
<evidence type="ECO:0000259" key="2">
    <source>
        <dbReference type="Pfam" id="PF09284"/>
    </source>
</evidence>
<accession>A0AAN5C191</accession>
<evidence type="ECO:0000313" key="3">
    <source>
        <dbReference type="EMBL" id="GMG33650.1"/>
    </source>
</evidence>